<dbReference type="EMBL" id="ML977583">
    <property type="protein sequence ID" value="KAF2001359.1"/>
    <property type="molecule type" value="Genomic_DNA"/>
</dbReference>
<feature type="compositionally biased region" description="Low complexity" evidence="1">
    <location>
        <begin position="86"/>
        <end position="105"/>
    </location>
</feature>
<reference evidence="3" key="1">
    <citation type="journal article" date="2020" name="Stud. Mycol.">
        <title>101 Dothideomycetes genomes: a test case for predicting lifestyles and emergence of pathogens.</title>
        <authorList>
            <person name="Haridas S."/>
            <person name="Albert R."/>
            <person name="Binder M."/>
            <person name="Bloem J."/>
            <person name="Labutti K."/>
            <person name="Salamov A."/>
            <person name="Andreopoulos B."/>
            <person name="Baker S."/>
            <person name="Barry K."/>
            <person name="Bills G."/>
            <person name="Bluhm B."/>
            <person name="Cannon C."/>
            <person name="Castanera R."/>
            <person name="Culley D."/>
            <person name="Daum C."/>
            <person name="Ezra D."/>
            <person name="Gonzalez J."/>
            <person name="Henrissat B."/>
            <person name="Kuo A."/>
            <person name="Liang C."/>
            <person name="Lipzen A."/>
            <person name="Lutzoni F."/>
            <person name="Magnuson J."/>
            <person name="Mondo S."/>
            <person name="Nolan M."/>
            <person name="Ohm R."/>
            <person name="Pangilinan J."/>
            <person name="Park H.-J."/>
            <person name="Ramirez L."/>
            <person name="Alfaro M."/>
            <person name="Sun H."/>
            <person name="Tritt A."/>
            <person name="Yoshinaga Y."/>
            <person name="Zwiers L.-H."/>
            <person name="Turgeon B."/>
            <person name="Goodwin S."/>
            <person name="Spatafora J."/>
            <person name="Crous P."/>
            <person name="Grigoriev I."/>
        </authorList>
    </citation>
    <scope>NUCLEOTIDE SEQUENCE</scope>
    <source>
        <strain evidence="3">CBS 123094</strain>
    </source>
</reference>
<organism evidence="3 4">
    <name type="scientific">Amniculicola lignicola CBS 123094</name>
    <dbReference type="NCBI Taxonomy" id="1392246"/>
    <lineage>
        <taxon>Eukaryota</taxon>
        <taxon>Fungi</taxon>
        <taxon>Dikarya</taxon>
        <taxon>Ascomycota</taxon>
        <taxon>Pezizomycotina</taxon>
        <taxon>Dothideomycetes</taxon>
        <taxon>Pleosporomycetidae</taxon>
        <taxon>Pleosporales</taxon>
        <taxon>Amniculicolaceae</taxon>
        <taxon>Amniculicola</taxon>
    </lineage>
</organism>
<evidence type="ECO:0000256" key="1">
    <source>
        <dbReference type="SAM" id="MobiDB-lite"/>
    </source>
</evidence>
<feature type="region of interest" description="Disordered" evidence="1">
    <location>
        <begin position="85"/>
        <end position="110"/>
    </location>
</feature>
<keyword evidence="2" id="KW-0812">Transmembrane</keyword>
<sequence>MSSAFQLLVEAFQVLLACASFAFACCLLLSFWFVVCGGLLPPTVPEQDDKLQRLPVTQYIGPVLGSPAPVTSISALKFDNNSRRNPVPTYTPRTIRPTRPFSTPPADTEDGDKLQRLLVTQYIEPVLGSPAPVTSIPAIKFNNNPRRNPVPTYTPWTRRPSRLFPDPPAQIEHKAPMERHPISFLPLPGCRREVVSFLGEKFLLLGEKARPETVSTVPVVPALAPQFEAPPEVLPGMNAPIPAPLLPMPYVADPQVMAQCQELARSADYVRGLGIKCFELFSKQDEGFVQVGQAILEECTRVRSALDQLRPLSTDFQSAIDKWRTVTVDIWYTITCCRSSIQGGLVPVFRSLALGLLEHARAIELALNANDLASLIDASPLAQQQPQVPMPMAQQSQAPLPVAQQPQAPVPVVQQPQAPLPVAQQPQAPVPVVQQPQASQPPAQQPQAPIPVVQQPQASQPPAQQSQAPLPVAQQPEAPLPMAQKRHLPVETEQASQVPQAPQPQAEHAAPANAAMTPQMPAQQPRRPVPRPAGANSGLSFSLSAAVPKPPTANSTLSFDFSTPGPSASSKGSSNPFAVDFDPRDQEAGQEILNACAVENGVPVLDHITLIYANSRVDKNKLKLSKDKNTPVTIRSISLYLHSFAKGVRLAAVLLHKQLLAAESLGKGRKQSLLLEFNEVLNTLYENLTVPRDQYPKDWDSKELCEALTFLREKVLDRHADIKTFQWTFERPCLPMGKVVDGLLRKL</sequence>
<evidence type="ECO:0000313" key="4">
    <source>
        <dbReference type="Proteomes" id="UP000799779"/>
    </source>
</evidence>
<dbReference type="AlphaFoldDB" id="A0A6A5WKP5"/>
<feature type="region of interest" description="Disordered" evidence="1">
    <location>
        <begin position="487"/>
        <end position="582"/>
    </location>
</feature>
<keyword evidence="2" id="KW-0472">Membrane</keyword>
<gene>
    <name evidence="3" type="ORF">P154DRAFT_533899</name>
</gene>
<name>A0A6A5WKP5_9PLEO</name>
<feature type="transmembrane region" description="Helical" evidence="2">
    <location>
        <begin position="12"/>
        <end position="35"/>
    </location>
</feature>
<keyword evidence="2" id="KW-1133">Transmembrane helix</keyword>
<dbReference type="Proteomes" id="UP000799779">
    <property type="component" value="Unassembled WGS sequence"/>
</dbReference>
<evidence type="ECO:0000256" key="2">
    <source>
        <dbReference type="SAM" id="Phobius"/>
    </source>
</evidence>
<feature type="region of interest" description="Disordered" evidence="1">
    <location>
        <begin position="386"/>
        <end position="472"/>
    </location>
</feature>
<protein>
    <submittedName>
        <fullName evidence="3">Uncharacterized protein</fullName>
    </submittedName>
</protein>
<evidence type="ECO:0000313" key="3">
    <source>
        <dbReference type="EMBL" id="KAF2001359.1"/>
    </source>
</evidence>
<feature type="compositionally biased region" description="Polar residues" evidence="1">
    <location>
        <begin position="552"/>
        <end position="576"/>
    </location>
</feature>
<accession>A0A6A5WKP5</accession>
<proteinExistence type="predicted"/>
<feature type="compositionally biased region" description="Low complexity" evidence="1">
    <location>
        <begin position="494"/>
        <end position="526"/>
    </location>
</feature>
<keyword evidence="4" id="KW-1185">Reference proteome</keyword>